<dbReference type="GO" id="GO:0004674">
    <property type="term" value="F:protein serine/threonine kinase activity"/>
    <property type="evidence" value="ECO:0000318"/>
    <property type="project" value="GO_Central"/>
</dbReference>
<dbReference type="GeneID" id="5015790"/>
<dbReference type="KEGG" id="ptm:GSPATT00032460001"/>
<dbReference type="HOGENOM" id="CLU_022403_0_0_1"/>
<sequence length="604" mass="71124">MAHQRNEMKIGNYSFDAQKDLIVEGKRGPILRCKDNSGQVYCLKVIRKLGDNYRNEIEAYKRLKQEKEKHFNTLRVYELQEDNDNFYIFTELCEATFDQYLSQRWKNMMLNFDEIQDFLGQIVKGYQYLRKLKINVRDLTPKTILVQKLINDRMILKVNFHLIQISDYCIYDNGRIDPQARTPIFQSPELFNFNSMKIKLSDLCDIYALGVILYMMCFKGDNITNVEDFSNLEKFHEDLKAKNAFQCPKNAYCQKELLSLISQMIVYNPEDRIKWEILEQRYPPHFFILSDLYFVNIKQVLGSGAQGSTYIAQDLRTNEQLVCKIIPNGKEGTLREKQIVDQIKKVKANENVIKIAYTQTRHQDTCIIMEKCDESLQNYLKGKSDSQRQLENKEIIEILYQIVQGYCFLKQIGVIHRDLKPDNILIKKIQGRNVIKIIDFGVGKIIGKEVTFTEAGTPLFAAPEVLKQGKAYDYQCDIFSLGVILHYLAFLRMFKDINNRRELLEFHNSLETRPFYCEQHQLQNPLITELINKMIVYDPKKRITWEQLQVHSIFDELRNIPPIVRFTETYKYIFALYNLASRVLGQLEENEKDNIMLQDSNYPA</sequence>
<name>A0BVP1_PARTE</name>
<reference evidence="3 4" key="1">
    <citation type="journal article" date="2006" name="Nature">
        <title>Global trends of whole-genome duplications revealed by the ciliate Paramecium tetraurelia.</title>
        <authorList>
            <consortium name="Genoscope"/>
            <person name="Aury J.-M."/>
            <person name="Jaillon O."/>
            <person name="Duret L."/>
            <person name="Noel B."/>
            <person name="Jubin C."/>
            <person name="Porcel B.M."/>
            <person name="Segurens B."/>
            <person name="Daubin V."/>
            <person name="Anthouard V."/>
            <person name="Aiach N."/>
            <person name="Arnaiz O."/>
            <person name="Billaut A."/>
            <person name="Beisson J."/>
            <person name="Blanc I."/>
            <person name="Bouhouche K."/>
            <person name="Camara F."/>
            <person name="Duharcourt S."/>
            <person name="Guigo R."/>
            <person name="Gogendeau D."/>
            <person name="Katinka M."/>
            <person name="Keller A.-M."/>
            <person name="Kissmehl R."/>
            <person name="Klotz C."/>
            <person name="Koll F."/>
            <person name="Le Moue A."/>
            <person name="Lepere C."/>
            <person name="Malinsky S."/>
            <person name="Nowacki M."/>
            <person name="Nowak J.K."/>
            <person name="Plattner H."/>
            <person name="Poulain J."/>
            <person name="Ruiz F."/>
            <person name="Serrano V."/>
            <person name="Zagulski M."/>
            <person name="Dessen P."/>
            <person name="Betermier M."/>
            <person name="Weissenbach J."/>
            <person name="Scarpelli C."/>
            <person name="Schachter V."/>
            <person name="Sperling L."/>
            <person name="Meyer E."/>
            <person name="Cohen J."/>
            <person name="Wincker P."/>
        </authorList>
    </citation>
    <scope>NUCLEOTIDE SEQUENCE [LARGE SCALE GENOMIC DNA]</scope>
    <source>
        <strain evidence="3 4">Stock d4-2</strain>
    </source>
</reference>
<feature type="domain" description="Protein kinase" evidence="2">
    <location>
        <begin position="16"/>
        <end position="288"/>
    </location>
</feature>
<evidence type="ECO:0000256" key="1">
    <source>
        <dbReference type="SAM" id="Coils"/>
    </source>
</evidence>
<dbReference type="Proteomes" id="UP000000600">
    <property type="component" value="Unassembled WGS sequence"/>
</dbReference>
<dbReference type="SMART" id="SM00220">
    <property type="entry name" value="S_TKc"/>
    <property type="match status" value="2"/>
</dbReference>
<organism evidence="3 4">
    <name type="scientific">Paramecium tetraurelia</name>
    <dbReference type="NCBI Taxonomy" id="5888"/>
    <lineage>
        <taxon>Eukaryota</taxon>
        <taxon>Sar</taxon>
        <taxon>Alveolata</taxon>
        <taxon>Ciliophora</taxon>
        <taxon>Intramacronucleata</taxon>
        <taxon>Oligohymenophorea</taxon>
        <taxon>Peniculida</taxon>
        <taxon>Parameciidae</taxon>
        <taxon>Paramecium</taxon>
    </lineage>
</organism>
<dbReference type="OMA" id="GYCFLKQ"/>
<evidence type="ECO:0000313" key="3">
    <source>
        <dbReference type="EMBL" id="CAK62608.1"/>
    </source>
</evidence>
<keyword evidence="1" id="KW-0175">Coiled coil</keyword>
<dbReference type="InterPro" id="IPR000719">
    <property type="entry name" value="Prot_kinase_dom"/>
</dbReference>
<gene>
    <name evidence="3" type="ORF">GSPATT00032460001</name>
</gene>
<dbReference type="GO" id="GO:0005524">
    <property type="term" value="F:ATP binding"/>
    <property type="evidence" value="ECO:0007669"/>
    <property type="project" value="InterPro"/>
</dbReference>
<feature type="domain" description="Protein kinase" evidence="2">
    <location>
        <begin position="295"/>
        <end position="554"/>
    </location>
</feature>
<dbReference type="InterPro" id="IPR011009">
    <property type="entry name" value="Kinase-like_dom_sf"/>
</dbReference>
<feature type="coiled-coil region" evidence="1">
    <location>
        <begin position="46"/>
        <end position="80"/>
    </location>
</feature>
<accession>A0BVP1</accession>
<evidence type="ECO:0000259" key="2">
    <source>
        <dbReference type="PROSITE" id="PS50011"/>
    </source>
</evidence>
<dbReference type="CDD" id="cd00180">
    <property type="entry name" value="PKc"/>
    <property type="match status" value="1"/>
</dbReference>
<dbReference type="PROSITE" id="PS00108">
    <property type="entry name" value="PROTEIN_KINASE_ST"/>
    <property type="match status" value="1"/>
</dbReference>
<dbReference type="AlphaFoldDB" id="A0BVP1"/>
<dbReference type="Gene3D" id="1.10.510.10">
    <property type="entry name" value="Transferase(Phosphotransferase) domain 1"/>
    <property type="match status" value="2"/>
</dbReference>
<dbReference type="PANTHER" id="PTHR44167">
    <property type="entry name" value="OVARIAN-SPECIFIC SERINE/THREONINE-PROTEIN KINASE LOK-RELATED"/>
    <property type="match status" value="1"/>
</dbReference>
<protein>
    <recommendedName>
        <fullName evidence="2">Protein kinase domain-containing protein</fullName>
    </recommendedName>
</protein>
<evidence type="ECO:0000313" key="4">
    <source>
        <dbReference type="Proteomes" id="UP000000600"/>
    </source>
</evidence>
<dbReference type="InterPro" id="IPR008271">
    <property type="entry name" value="Ser/Thr_kinase_AS"/>
</dbReference>
<dbReference type="PROSITE" id="PS50011">
    <property type="entry name" value="PROTEIN_KINASE_DOM"/>
    <property type="match status" value="2"/>
</dbReference>
<dbReference type="eggNOG" id="KOG0032">
    <property type="taxonomic scope" value="Eukaryota"/>
</dbReference>
<dbReference type="InParanoid" id="A0BVP1"/>
<dbReference type="PANTHER" id="PTHR44167:SF24">
    <property type="entry name" value="SERINE_THREONINE-PROTEIN KINASE CHK2"/>
    <property type="match status" value="1"/>
</dbReference>
<dbReference type="SUPFAM" id="SSF56112">
    <property type="entry name" value="Protein kinase-like (PK-like)"/>
    <property type="match status" value="2"/>
</dbReference>
<keyword evidence="4" id="KW-1185">Reference proteome</keyword>
<dbReference type="RefSeq" id="XP_001430006.1">
    <property type="nucleotide sequence ID" value="XM_001429969.1"/>
</dbReference>
<dbReference type="OrthoDB" id="311211at2759"/>
<proteinExistence type="predicted"/>
<dbReference type="eggNOG" id="KOG0575">
    <property type="taxonomic scope" value="Eukaryota"/>
</dbReference>
<dbReference type="Pfam" id="PF00069">
    <property type="entry name" value="Pkinase"/>
    <property type="match status" value="2"/>
</dbReference>
<dbReference type="EMBL" id="CT868020">
    <property type="protein sequence ID" value="CAK62608.1"/>
    <property type="molecule type" value="Genomic_DNA"/>
</dbReference>